<dbReference type="EMBL" id="CP034346">
    <property type="protein sequence ID" value="AZS17278.1"/>
    <property type="molecule type" value="Genomic_DNA"/>
</dbReference>
<evidence type="ECO:0000256" key="4">
    <source>
        <dbReference type="ARBA" id="ARBA00022840"/>
    </source>
</evidence>
<dbReference type="PANTHER" id="PTHR43335:SF2">
    <property type="entry name" value="ABC TRANSPORTER, ATP-BINDING PROTEIN"/>
    <property type="match status" value="1"/>
</dbReference>
<accession>A0A3S9V3Y8</accession>
<dbReference type="KEGG" id="plut:EI981_24515"/>
<dbReference type="Pfam" id="PF00005">
    <property type="entry name" value="ABC_tran"/>
    <property type="match status" value="1"/>
</dbReference>
<dbReference type="Proteomes" id="UP000270678">
    <property type="component" value="Chromosome"/>
</dbReference>
<dbReference type="PROSITE" id="PS50893">
    <property type="entry name" value="ABC_TRANSPORTER_2"/>
    <property type="match status" value="1"/>
</dbReference>
<evidence type="ECO:0000256" key="1">
    <source>
        <dbReference type="ARBA" id="ARBA00005417"/>
    </source>
</evidence>
<protein>
    <submittedName>
        <fullName evidence="6">ABC transporter ATP-binding protein</fullName>
    </submittedName>
</protein>
<dbReference type="RefSeq" id="WP_127002692.1">
    <property type="nucleotide sequence ID" value="NZ_CP034346.1"/>
</dbReference>
<dbReference type="SUPFAM" id="SSF52540">
    <property type="entry name" value="P-loop containing nucleoside triphosphate hydrolases"/>
    <property type="match status" value="1"/>
</dbReference>
<evidence type="ECO:0000256" key="3">
    <source>
        <dbReference type="ARBA" id="ARBA00022741"/>
    </source>
</evidence>
<dbReference type="PANTHER" id="PTHR43335">
    <property type="entry name" value="ABC TRANSPORTER, ATP-BINDING PROTEIN"/>
    <property type="match status" value="1"/>
</dbReference>
<dbReference type="InterPro" id="IPR027417">
    <property type="entry name" value="P-loop_NTPase"/>
</dbReference>
<dbReference type="InterPro" id="IPR017871">
    <property type="entry name" value="ABC_transporter-like_CS"/>
</dbReference>
<gene>
    <name evidence="6" type="ORF">EI981_24515</name>
</gene>
<comment type="similarity">
    <text evidence="1">Belongs to the ABC transporter superfamily.</text>
</comment>
<dbReference type="AlphaFoldDB" id="A0A3S9V3Y8"/>
<dbReference type="Gene3D" id="3.40.50.300">
    <property type="entry name" value="P-loop containing nucleotide triphosphate hydrolases"/>
    <property type="match status" value="1"/>
</dbReference>
<dbReference type="OrthoDB" id="9804819at2"/>
<evidence type="ECO:0000313" key="6">
    <source>
        <dbReference type="EMBL" id="AZS17278.1"/>
    </source>
</evidence>
<sequence length="317" mass="35167">MIQINHLSKKYGGSWKAPRDMNKNAEAQVYNRGNWALHDVNLTITEGMVGLLGPNGAGKSTLMRILSTLSTPTSGEAFINGVPLHKSEDIRRMIGYLPQQFQVYPQLTGAEFLDYVAAMKGISDKRHRKVEIDKLLEQLNLQDKARKKIRTYSGGMKRRLGIAQALIGSPQVLIVDEPTAGLDPEERVRFRNLLTRFSLGRVVLLSTHIVADIESNCRQIAVLDQGRVRMSGELADLQALGQGRVWEGVLTEQEYEMLDPLSVVSTRRTEEGMLCKIIADIPNVNSQMKRVNPTLEDGYLALLSDGALGRRGVSSDA</sequence>
<dbReference type="CDD" id="cd03264">
    <property type="entry name" value="ABC_drug_resistance_like"/>
    <property type="match status" value="1"/>
</dbReference>
<keyword evidence="2" id="KW-0813">Transport</keyword>
<keyword evidence="4 6" id="KW-0067">ATP-binding</keyword>
<reference evidence="7" key="1">
    <citation type="submission" date="2018-12" db="EMBL/GenBank/DDBJ databases">
        <title>Complete genome sequence of Paenibacillus sp. MBLB1234.</title>
        <authorList>
            <person name="Nam Y.-D."/>
            <person name="Kang J."/>
            <person name="Chung W.-H."/>
            <person name="Park Y.S."/>
        </authorList>
    </citation>
    <scope>NUCLEOTIDE SEQUENCE [LARGE SCALE GENOMIC DNA]</scope>
    <source>
        <strain evidence="7">MBLB1234</strain>
    </source>
</reference>
<keyword evidence="3" id="KW-0547">Nucleotide-binding</keyword>
<dbReference type="PROSITE" id="PS00211">
    <property type="entry name" value="ABC_TRANSPORTER_1"/>
    <property type="match status" value="1"/>
</dbReference>
<dbReference type="GO" id="GO:0016887">
    <property type="term" value="F:ATP hydrolysis activity"/>
    <property type="evidence" value="ECO:0007669"/>
    <property type="project" value="InterPro"/>
</dbReference>
<proteinExistence type="inferred from homology"/>
<keyword evidence="7" id="KW-1185">Reference proteome</keyword>
<evidence type="ECO:0000259" key="5">
    <source>
        <dbReference type="PROSITE" id="PS50893"/>
    </source>
</evidence>
<evidence type="ECO:0000256" key="2">
    <source>
        <dbReference type="ARBA" id="ARBA00022448"/>
    </source>
</evidence>
<feature type="domain" description="ABC transporter" evidence="5">
    <location>
        <begin position="2"/>
        <end position="250"/>
    </location>
</feature>
<organism evidence="6 7">
    <name type="scientific">Paenibacillus lutimineralis</name>
    <dbReference type="NCBI Taxonomy" id="2707005"/>
    <lineage>
        <taxon>Bacteria</taxon>
        <taxon>Bacillati</taxon>
        <taxon>Bacillota</taxon>
        <taxon>Bacilli</taxon>
        <taxon>Bacillales</taxon>
        <taxon>Paenibacillaceae</taxon>
        <taxon>Paenibacillus</taxon>
    </lineage>
</organism>
<dbReference type="InterPro" id="IPR003593">
    <property type="entry name" value="AAA+_ATPase"/>
</dbReference>
<name>A0A3S9V3Y8_9BACL</name>
<evidence type="ECO:0000313" key="7">
    <source>
        <dbReference type="Proteomes" id="UP000270678"/>
    </source>
</evidence>
<dbReference type="GO" id="GO:0005524">
    <property type="term" value="F:ATP binding"/>
    <property type="evidence" value="ECO:0007669"/>
    <property type="project" value="UniProtKB-KW"/>
</dbReference>
<dbReference type="InterPro" id="IPR003439">
    <property type="entry name" value="ABC_transporter-like_ATP-bd"/>
</dbReference>
<dbReference type="SMART" id="SM00382">
    <property type="entry name" value="AAA"/>
    <property type="match status" value="1"/>
</dbReference>